<dbReference type="PANTHER" id="PTHR21301">
    <property type="entry name" value="REVERSE TRANSCRIPTASE"/>
    <property type="match status" value="1"/>
</dbReference>
<evidence type="ECO:0000313" key="2">
    <source>
        <dbReference type="Proteomes" id="UP000736164"/>
    </source>
</evidence>
<keyword evidence="2" id="KW-1185">Reference proteome</keyword>
<sequence>LAWNQEKPGEAPKLLIYDATTLQTGIPERFSGPIVSACNCPTTYISAFLDSLMRPLVERLPSYIKDTNHALQLFNAFQFQGPECYIFTMDITSLYTIIPHNDGLIALKHTLDKRTVLEPSTHTLVCLAELVLTLNAFSFNNLFTNRLVEFPWAPEWDPAMLIFLSAGWKNASSLPTLAMSLTSTSDTLMIVPVPPHALMTSLSTFCITSLTSTLPSNIQLTYLPLLFRF</sequence>
<dbReference type="SUPFAM" id="SSF48726">
    <property type="entry name" value="Immunoglobulin"/>
    <property type="match status" value="1"/>
</dbReference>
<protein>
    <submittedName>
        <fullName evidence="1">KV105 protein</fullName>
    </submittedName>
</protein>
<gene>
    <name evidence="1" type="primary">Igkv15</name>
    <name evidence="1" type="ORF">GTO95_0012805</name>
</gene>
<dbReference type="PANTHER" id="PTHR21301:SF10">
    <property type="entry name" value="REVERSE TRANSCRIPTASE DOMAIN-CONTAINING PROTEIN"/>
    <property type="match status" value="1"/>
</dbReference>
<proteinExistence type="predicted"/>
<comment type="caution">
    <text evidence="1">The sequence shown here is derived from an EMBL/GenBank/DDBJ whole genome shotgun (WGS) entry which is preliminary data.</text>
</comment>
<dbReference type="InterPro" id="IPR036179">
    <property type="entry name" value="Ig-like_dom_sf"/>
</dbReference>
<accession>A0A8J7NV47</accession>
<feature type="non-terminal residue" evidence="1">
    <location>
        <position position="1"/>
    </location>
</feature>
<name>A0A8J7NV47_ATRSP</name>
<dbReference type="EMBL" id="JAAWVO010040040">
    <property type="protein sequence ID" value="MBN3318489.1"/>
    <property type="molecule type" value="Genomic_DNA"/>
</dbReference>
<reference evidence="1" key="1">
    <citation type="journal article" date="2021" name="Cell">
        <title>Tracing the genetic footprints of vertebrate landing in non-teleost ray-finned fishes.</title>
        <authorList>
            <person name="Bi X."/>
            <person name="Wang K."/>
            <person name="Yang L."/>
            <person name="Pan H."/>
            <person name="Jiang H."/>
            <person name="Wei Q."/>
            <person name="Fang M."/>
            <person name="Yu H."/>
            <person name="Zhu C."/>
            <person name="Cai Y."/>
            <person name="He Y."/>
            <person name="Gan X."/>
            <person name="Zeng H."/>
            <person name="Yu D."/>
            <person name="Zhu Y."/>
            <person name="Jiang H."/>
            <person name="Qiu Q."/>
            <person name="Yang H."/>
            <person name="Zhang Y.E."/>
            <person name="Wang W."/>
            <person name="Zhu M."/>
            <person name="He S."/>
            <person name="Zhang G."/>
        </authorList>
    </citation>
    <scope>NUCLEOTIDE SEQUENCE</scope>
    <source>
        <strain evidence="1">Allg_001</strain>
    </source>
</reference>
<organism evidence="1 2">
    <name type="scientific">Atractosteus spatula</name>
    <name type="common">Alligator gar</name>
    <name type="synonym">Lepisosteus spatula</name>
    <dbReference type="NCBI Taxonomy" id="7917"/>
    <lineage>
        <taxon>Eukaryota</taxon>
        <taxon>Metazoa</taxon>
        <taxon>Chordata</taxon>
        <taxon>Craniata</taxon>
        <taxon>Vertebrata</taxon>
        <taxon>Euteleostomi</taxon>
        <taxon>Actinopterygii</taxon>
        <taxon>Neopterygii</taxon>
        <taxon>Holostei</taxon>
        <taxon>Semionotiformes</taxon>
        <taxon>Lepisosteidae</taxon>
        <taxon>Atractosteus</taxon>
    </lineage>
</organism>
<dbReference type="Proteomes" id="UP000736164">
    <property type="component" value="Unassembled WGS sequence"/>
</dbReference>
<evidence type="ECO:0000313" key="1">
    <source>
        <dbReference type="EMBL" id="MBN3318489.1"/>
    </source>
</evidence>
<feature type="non-terminal residue" evidence="1">
    <location>
        <position position="229"/>
    </location>
</feature>
<dbReference type="AlphaFoldDB" id="A0A8J7NV47"/>